<proteinExistence type="predicted"/>
<dbReference type="InterPro" id="IPR004045">
    <property type="entry name" value="Glutathione_S-Trfase_N"/>
</dbReference>
<keyword evidence="4" id="KW-1185">Reference proteome</keyword>
<organism evidence="3 4">
    <name type="scientific">Zhongshania aquimaris</name>
    <dbReference type="NCBI Taxonomy" id="2857107"/>
    <lineage>
        <taxon>Bacteria</taxon>
        <taxon>Pseudomonadati</taxon>
        <taxon>Pseudomonadota</taxon>
        <taxon>Gammaproteobacteria</taxon>
        <taxon>Cellvibrionales</taxon>
        <taxon>Spongiibacteraceae</taxon>
        <taxon>Zhongshania</taxon>
    </lineage>
</organism>
<feature type="domain" description="GST C-terminal" evidence="2">
    <location>
        <begin position="92"/>
        <end position="224"/>
    </location>
</feature>
<name>A0ABS6VSR7_9GAMM</name>
<evidence type="ECO:0000259" key="2">
    <source>
        <dbReference type="PROSITE" id="PS50405"/>
    </source>
</evidence>
<reference evidence="3" key="1">
    <citation type="submission" date="2021-07" db="EMBL/GenBank/DDBJ databases">
        <title>Zhongshania sp. CAU 1632 isolated from seawater.</title>
        <authorList>
            <person name="Kim W."/>
        </authorList>
    </citation>
    <scope>NUCLEOTIDE SEQUENCE</scope>
    <source>
        <strain evidence="3">CAU 1632</strain>
    </source>
</reference>
<dbReference type="InterPro" id="IPR040079">
    <property type="entry name" value="Glutathione_S-Trfase"/>
</dbReference>
<protein>
    <submittedName>
        <fullName evidence="3">Glutathione S-transferase family protein</fullName>
    </submittedName>
</protein>
<dbReference type="Pfam" id="PF13410">
    <property type="entry name" value="GST_C_2"/>
    <property type="match status" value="1"/>
</dbReference>
<dbReference type="InterPro" id="IPR010987">
    <property type="entry name" value="Glutathione-S-Trfase_C-like"/>
</dbReference>
<accession>A0ABS6VSR7</accession>
<dbReference type="PANTHER" id="PTHR42673">
    <property type="entry name" value="MALEYLACETOACETATE ISOMERASE"/>
    <property type="match status" value="1"/>
</dbReference>
<dbReference type="EMBL" id="JAHWDQ010000001">
    <property type="protein sequence ID" value="MBW2940766.1"/>
    <property type="molecule type" value="Genomic_DNA"/>
</dbReference>
<dbReference type="PANTHER" id="PTHR42673:SF21">
    <property type="entry name" value="GLUTATHIONE S-TRANSFERASE YFCF"/>
    <property type="match status" value="1"/>
</dbReference>
<feature type="domain" description="GST N-terminal" evidence="1">
    <location>
        <begin position="9"/>
        <end position="87"/>
    </location>
</feature>
<gene>
    <name evidence="3" type="ORF">KXJ70_08270</name>
</gene>
<sequence length="255" mass="29008">MNRAKPGRSKLKIIGSYLSPYVRKVLACLELKGLAYEIDPIVPFYGSSEFSGVSPLRRVPVLIDNNIVLSDSTVIVEYLNEKYLTPDLMPSDVAERGRARWIEEYADSRLGEVFIWHLYNQVVIRKFVWGKEPDEAILAKALTCEIPELMDYLETQLPDSGFLFGNVTIADISVASFFRNAAFARYQLDESRWPKVCRYVQDLLQMDCFTKLHQFELICLKTPIQQHRQALLRAGAPISEHTFGTDTPQAGIVSI</sequence>
<dbReference type="CDD" id="cd00299">
    <property type="entry name" value="GST_C_family"/>
    <property type="match status" value="1"/>
</dbReference>
<dbReference type="SFLD" id="SFLDG00358">
    <property type="entry name" value="Main_(cytGST)"/>
    <property type="match status" value="1"/>
</dbReference>
<evidence type="ECO:0000259" key="1">
    <source>
        <dbReference type="PROSITE" id="PS50404"/>
    </source>
</evidence>
<dbReference type="PROSITE" id="PS50405">
    <property type="entry name" value="GST_CTER"/>
    <property type="match status" value="1"/>
</dbReference>
<dbReference type="PROSITE" id="PS50404">
    <property type="entry name" value="GST_NTER"/>
    <property type="match status" value="1"/>
</dbReference>
<evidence type="ECO:0000313" key="3">
    <source>
        <dbReference type="EMBL" id="MBW2940766.1"/>
    </source>
</evidence>
<dbReference type="RefSeq" id="WP_219042936.1">
    <property type="nucleotide sequence ID" value="NZ_JAHWDQ010000001.1"/>
</dbReference>
<dbReference type="Proteomes" id="UP001166291">
    <property type="component" value="Unassembled WGS sequence"/>
</dbReference>
<comment type="caution">
    <text evidence="3">The sequence shown here is derived from an EMBL/GenBank/DDBJ whole genome shotgun (WGS) entry which is preliminary data.</text>
</comment>
<evidence type="ECO:0000313" key="4">
    <source>
        <dbReference type="Proteomes" id="UP001166291"/>
    </source>
</evidence>
<dbReference type="CDD" id="cd00570">
    <property type="entry name" value="GST_N_family"/>
    <property type="match status" value="1"/>
</dbReference>
<dbReference type="Pfam" id="PF13417">
    <property type="entry name" value="GST_N_3"/>
    <property type="match status" value="1"/>
</dbReference>
<dbReference type="SFLD" id="SFLDS00019">
    <property type="entry name" value="Glutathione_Transferase_(cytos"/>
    <property type="match status" value="1"/>
</dbReference>